<dbReference type="EMBL" id="CACVBM020000643">
    <property type="protein sequence ID" value="CAA7021663.1"/>
    <property type="molecule type" value="Genomic_DNA"/>
</dbReference>
<proteinExistence type="predicted"/>
<evidence type="ECO:0000313" key="2">
    <source>
        <dbReference type="Proteomes" id="UP000467841"/>
    </source>
</evidence>
<comment type="caution">
    <text evidence="1">The sequence shown here is derived from an EMBL/GenBank/DDBJ whole genome shotgun (WGS) entry which is preliminary data.</text>
</comment>
<sequence length="165" mass="17936">MSAHTRRGEEGFAHGKLSFSGMKKTLRDFAHIYMFLAAEEESRVQNHPYCELATNQSHKVLSENTSSSCSTPTTTSKPASPYSSEIITCCLLAALSSGSGQLMYLIVTSCSSCITYSVVGIGATGGLRFPLSLCICGRDVSDLAENVWRSGVWLLFFSRHFCGGW</sequence>
<keyword evidence="2" id="KW-1185">Reference proteome</keyword>
<protein>
    <submittedName>
        <fullName evidence="1">Uncharacterized protein</fullName>
    </submittedName>
</protein>
<accession>A0A6D2I950</accession>
<dbReference type="AlphaFoldDB" id="A0A6D2I950"/>
<name>A0A6D2I950_9BRAS</name>
<reference evidence="1" key="1">
    <citation type="submission" date="2020-01" db="EMBL/GenBank/DDBJ databases">
        <authorList>
            <person name="Mishra B."/>
        </authorList>
    </citation>
    <scope>NUCLEOTIDE SEQUENCE [LARGE SCALE GENOMIC DNA]</scope>
</reference>
<evidence type="ECO:0000313" key="1">
    <source>
        <dbReference type="EMBL" id="CAA7021663.1"/>
    </source>
</evidence>
<gene>
    <name evidence="1" type="ORF">MERR_LOCUS8898</name>
</gene>
<organism evidence="1 2">
    <name type="scientific">Microthlaspi erraticum</name>
    <dbReference type="NCBI Taxonomy" id="1685480"/>
    <lineage>
        <taxon>Eukaryota</taxon>
        <taxon>Viridiplantae</taxon>
        <taxon>Streptophyta</taxon>
        <taxon>Embryophyta</taxon>
        <taxon>Tracheophyta</taxon>
        <taxon>Spermatophyta</taxon>
        <taxon>Magnoliopsida</taxon>
        <taxon>eudicotyledons</taxon>
        <taxon>Gunneridae</taxon>
        <taxon>Pentapetalae</taxon>
        <taxon>rosids</taxon>
        <taxon>malvids</taxon>
        <taxon>Brassicales</taxon>
        <taxon>Brassicaceae</taxon>
        <taxon>Coluteocarpeae</taxon>
        <taxon>Microthlaspi</taxon>
    </lineage>
</organism>
<dbReference type="Proteomes" id="UP000467841">
    <property type="component" value="Unassembled WGS sequence"/>
</dbReference>